<gene>
    <name evidence="1" type="ORF">LCGC14_1062910</name>
</gene>
<proteinExistence type="predicted"/>
<name>A0A0F9QRJ9_9ZZZZ</name>
<accession>A0A0F9QRJ9</accession>
<dbReference type="EMBL" id="LAZR01004521">
    <property type="protein sequence ID" value="KKN07838.1"/>
    <property type="molecule type" value="Genomic_DNA"/>
</dbReference>
<comment type="caution">
    <text evidence="1">The sequence shown here is derived from an EMBL/GenBank/DDBJ whole genome shotgun (WGS) entry which is preliminary data.</text>
</comment>
<organism evidence="1">
    <name type="scientific">marine sediment metagenome</name>
    <dbReference type="NCBI Taxonomy" id="412755"/>
    <lineage>
        <taxon>unclassified sequences</taxon>
        <taxon>metagenomes</taxon>
        <taxon>ecological metagenomes</taxon>
    </lineage>
</organism>
<evidence type="ECO:0000313" key="1">
    <source>
        <dbReference type="EMBL" id="KKN07838.1"/>
    </source>
</evidence>
<sequence>MEYTKGEWWVEKGDFGYTIKAEQSIVSGFDEDNDVEIAEINTCLENEEELANAHLIAQSPRMIEWIKKVTVKQKGWLYQKDLDKAKEILAQAVNR</sequence>
<protein>
    <submittedName>
        <fullName evidence="1">Uncharacterized protein</fullName>
    </submittedName>
</protein>
<reference evidence="1" key="1">
    <citation type="journal article" date="2015" name="Nature">
        <title>Complex archaea that bridge the gap between prokaryotes and eukaryotes.</title>
        <authorList>
            <person name="Spang A."/>
            <person name="Saw J.H."/>
            <person name="Jorgensen S.L."/>
            <person name="Zaremba-Niedzwiedzka K."/>
            <person name="Martijn J."/>
            <person name="Lind A.E."/>
            <person name="van Eijk R."/>
            <person name="Schleper C."/>
            <person name="Guy L."/>
            <person name="Ettema T.J."/>
        </authorList>
    </citation>
    <scope>NUCLEOTIDE SEQUENCE</scope>
</reference>
<dbReference type="AlphaFoldDB" id="A0A0F9QRJ9"/>